<protein>
    <recommendedName>
        <fullName evidence="1">BACK domain-containing protein</fullName>
    </recommendedName>
</protein>
<evidence type="ECO:0000259" key="1">
    <source>
        <dbReference type="SMART" id="SM00875"/>
    </source>
</evidence>
<dbReference type="GO" id="GO:0030018">
    <property type="term" value="C:Z disc"/>
    <property type="evidence" value="ECO:0007669"/>
    <property type="project" value="TreeGrafter"/>
</dbReference>
<dbReference type="GO" id="GO:0042383">
    <property type="term" value="C:sarcolemma"/>
    <property type="evidence" value="ECO:0007669"/>
    <property type="project" value="TreeGrafter"/>
</dbReference>
<dbReference type="InterPro" id="IPR011705">
    <property type="entry name" value="BACK"/>
</dbReference>
<gene>
    <name evidence="2" type="ORF">HF521_012469</name>
</gene>
<dbReference type="SMART" id="SM00875">
    <property type="entry name" value="BACK"/>
    <property type="match status" value="1"/>
</dbReference>
<dbReference type="GO" id="GO:0014808">
    <property type="term" value="P:release of sequestered calcium ion into cytosol by sarcoplasmic reticulum"/>
    <property type="evidence" value="ECO:0007669"/>
    <property type="project" value="TreeGrafter"/>
</dbReference>
<dbReference type="Gene3D" id="1.10.490.160">
    <property type="match status" value="1"/>
</dbReference>
<feature type="domain" description="BACK" evidence="1">
    <location>
        <begin position="24"/>
        <end position="112"/>
    </location>
</feature>
<dbReference type="Gene3D" id="1.25.40.420">
    <property type="match status" value="1"/>
</dbReference>
<dbReference type="PANTHER" id="PTHR46399:SF10">
    <property type="entry name" value="RYANODINE RECEPTOR 1"/>
    <property type="match status" value="1"/>
</dbReference>
<dbReference type="AlphaFoldDB" id="A0A8T0AGM2"/>
<comment type="caution">
    <text evidence="2">The sequence shown here is derived from an EMBL/GenBank/DDBJ whole genome shotgun (WGS) entry which is preliminary data.</text>
</comment>
<name>A0A8T0AGM2_SILME</name>
<dbReference type="Pfam" id="PF07707">
    <property type="entry name" value="BACK"/>
    <property type="match status" value="1"/>
</dbReference>
<proteinExistence type="predicted"/>
<sequence>MHVHITSPGGGTHPLLVPYDTPTAKEKARDREKVHELLRFLQLNGYAVTRSPSGSLLELSAEHLANILEKDTLNIEQEKTAFEVLISWIQHDPDTRMQHLVDLLKKADLYLCL</sequence>
<evidence type="ECO:0000313" key="2">
    <source>
        <dbReference type="EMBL" id="KAF7690665.1"/>
    </source>
</evidence>
<dbReference type="GO" id="GO:0033017">
    <property type="term" value="C:sarcoplasmic reticulum membrane"/>
    <property type="evidence" value="ECO:0007669"/>
    <property type="project" value="TreeGrafter"/>
</dbReference>
<reference evidence="2" key="1">
    <citation type="submission" date="2020-08" db="EMBL/GenBank/DDBJ databases">
        <title>Chromosome-level assembly of Southern catfish (Silurus meridionalis) provides insights into visual adaptation to the nocturnal and benthic lifestyles.</title>
        <authorList>
            <person name="Zhang Y."/>
            <person name="Wang D."/>
            <person name="Peng Z."/>
        </authorList>
    </citation>
    <scope>NUCLEOTIDE SEQUENCE</scope>
    <source>
        <strain evidence="2">SWU-2019-XX</strain>
        <tissue evidence="2">Muscle</tissue>
    </source>
</reference>
<evidence type="ECO:0000313" key="3">
    <source>
        <dbReference type="Proteomes" id="UP000606274"/>
    </source>
</evidence>
<accession>A0A8T0AGM2</accession>
<dbReference type="EMBL" id="JABFDY010000023">
    <property type="protein sequence ID" value="KAF7690665.1"/>
    <property type="molecule type" value="Genomic_DNA"/>
</dbReference>
<keyword evidence="3" id="KW-1185">Reference proteome</keyword>
<dbReference type="GO" id="GO:0005790">
    <property type="term" value="C:smooth endoplasmic reticulum"/>
    <property type="evidence" value="ECO:0007669"/>
    <property type="project" value="TreeGrafter"/>
</dbReference>
<dbReference type="GO" id="GO:0034704">
    <property type="term" value="C:calcium channel complex"/>
    <property type="evidence" value="ECO:0007669"/>
    <property type="project" value="TreeGrafter"/>
</dbReference>
<dbReference type="PANTHER" id="PTHR46399">
    <property type="entry name" value="B30.2/SPRY DOMAIN-CONTAINING PROTEIN"/>
    <property type="match status" value="1"/>
</dbReference>
<dbReference type="Pfam" id="PF02026">
    <property type="entry name" value="RyR"/>
    <property type="match status" value="1"/>
</dbReference>
<organism evidence="2 3">
    <name type="scientific">Silurus meridionalis</name>
    <name type="common">Southern catfish</name>
    <name type="synonym">Silurus soldatovi meridionalis</name>
    <dbReference type="NCBI Taxonomy" id="175797"/>
    <lineage>
        <taxon>Eukaryota</taxon>
        <taxon>Metazoa</taxon>
        <taxon>Chordata</taxon>
        <taxon>Craniata</taxon>
        <taxon>Vertebrata</taxon>
        <taxon>Euteleostomi</taxon>
        <taxon>Actinopterygii</taxon>
        <taxon>Neopterygii</taxon>
        <taxon>Teleostei</taxon>
        <taxon>Ostariophysi</taxon>
        <taxon>Siluriformes</taxon>
        <taxon>Siluridae</taxon>
        <taxon>Silurus</taxon>
    </lineage>
</organism>
<dbReference type="Proteomes" id="UP000606274">
    <property type="component" value="Unassembled WGS sequence"/>
</dbReference>
<dbReference type="GO" id="GO:0006941">
    <property type="term" value="P:striated muscle contraction"/>
    <property type="evidence" value="ECO:0007669"/>
    <property type="project" value="TreeGrafter"/>
</dbReference>
<dbReference type="InterPro" id="IPR003032">
    <property type="entry name" value="Ryanodine_rcpt"/>
</dbReference>
<dbReference type="GO" id="GO:0005219">
    <property type="term" value="F:ryanodine-sensitive calcium-release channel activity"/>
    <property type="evidence" value="ECO:0007669"/>
    <property type="project" value="TreeGrafter"/>
</dbReference>
<dbReference type="InterPro" id="IPR015925">
    <property type="entry name" value="Ryanodine_IP3_receptor"/>
</dbReference>